<organism evidence="3 4">
    <name type="scientific">Chitinophaga nivalis</name>
    <dbReference type="NCBI Taxonomy" id="2991709"/>
    <lineage>
        <taxon>Bacteria</taxon>
        <taxon>Pseudomonadati</taxon>
        <taxon>Bacteroidota</taxon>
        <taxon>Chitinophagia</taxon>
        <taxon>Chitinophagales</taxon>
        <taxon>Chitinophagaceae</taxon>
        <taxon>Chitinophaga</taxon>
    </lineage>
</organism>
<dbReference type="EMBL" id="JAPDNS010000002">
    <property type="protein sequence ID" value="MCW3485821.1"/>
    <property type="molecule type" value="Genomic_DNA"/>
</dbReference>
<evidence type="ECO:0000256" key="2">
    <source>
        <dbReference type="RuleBase" id="RU000461"/>
    </source>
</evidence>
<proteinExistence type="inferred from homology"/>
<name>A0ABT3IPC2_9BACT</name>
<sequence length="423" mass="47553">MENSRPSLFKLDYNSPEFLKSPFRYYRIMQARYPLYFHAPTNAYLLTRYEDVALALKDPLFSTACNDDLFGHMFRKTLIQLEGQEHIVFRNMISTPLRGKDLMQHTIPVIIKQVQALMEGLLGRKQFNFVSDFAARLPIAVMTAILGVDPKDLSFIQQCYKTIVRNLGNFAGNPAIKAEGSRMVIALCNYMYPLIRQYRLQPGPGLISLLSSAEIHGIKMTDQDIIDAIGSLISAGIETVDRTLRSLFRNLIAHPDQLALVRHNRHLVSHAIAETLRLNAPAQIMLRQPIEDYYIAGGMIPAHARVLCIIGAANRDSRKFSHPDTFDINRPDLDVNKAFIGSANHVAFGTGRHFCVGAMLAKAEISIAANILLDHFSDLRFLDNKIPAETGFSTRTVLRMNLETTEPPTTLLPYTFDPALLEP</sequence>
<dbReference type="InterPro" id="IPR017972">
    <property type="entry name" value="Cyt_P450_CS"/>
</dbReference>
<keyword evidence="2" id="KW-0349">Heme</keyword>
<evidence type="ECO:0000313" key="3">
    <source>
        <dbReference type="EMBL" id="MCW3485821.1"/>
    </source>
</evidence>
<dbReference type="PRINTS" id="PR00385">
    <property type="entry name" value="P450"/>
</dbReference>
<accession>A0ABT3IPC2</accession>
<dbReference type="PROSITE" id="PS00086">
    <property type="entry name" value="CYTOCHROME_P450"/>
    <property type="match status" value="1"/>
</dbReference>
<comment type="caution">
    <text evidence="3">The sequence shown here is derived from an EMBL/GenBank/DDBJ whole genome shotgun (WGS) entry which is preliminary data.</text>
</comment>
<comment type="similarity">
    <text evidence="1 2">Belongs to the cytochrome P450 family.</text>
</comment>
<keyword evidence="2" id="KW-0503">Monooxygenase</keyword>
<gene>
    <name evidence="3" type="ORF">OL497_18085</name>
</gene>
<dbReference type="SUPFAM" id="SSF48264">
    <property type="entry name" value="Cytochrome P450"/>
    <property type="match status" value="1"/>
</dbReference>
<keyword evidence="2" id="KW-0408">Iron</keyword>
<dbReference type="RefSeq" id="WP_264732639.1">
    <property type="nucleotide sequence ID" value="NZ_JAPDNR010000001.1"/>
</dbReference>
<reference evidence="3 4" key="1">
    <citation type="submission" date="2022-10" db="EMBL/GenBank/DDBJ databases">
        <title>Chitinophaga nivalis PC15 sp. nov., isolated from Pyeongchang county, South Korea.</title>
        <authorList>
            <person name="Trinh H.N."/>
        </authorList>
    </citation>
    <scope>NUCLEOTIDE SEQUENCE [LARGE SCALE GENOMIC DNA]</scope>
    <source>
        <strain evidence="3 4">PC14</strain>
    </source>
</reference>
<keyword evidence="2" id="KW-0479">Metal-binding</keyword>
<keyword evidence="4" id="KW-1185">Reference proteome</keyword>
<evidence type="ECO:0000313" key="4">
    <source>
        <dbReference type="Proteomes" id="UP001207742"/>
    </source>
</evidence>
<dbReference type="PANTHER" id="PTHR46696:SF3">
    <property type="entry name" value="PULCHERRIMINIC ACID SYNTHASE"/>
    <property type="match status" value="1"/>
</dbReference>
<dbReference type="Pfam" id="PF00067">
    <property type="entry name" value="p450"/>
    <property type="match status" value="1"/>
</dbReference>
<keyword evidence="2" id="KW-0560">Oxidoreductase</keyword>
<dbReference type="Proteomes" id="UP001207742">
    <property type="component" value="Unassembled WGS sequence"/>
</dbReference>
<dbReference type="InterPro" id="IPR036396">
    <property type="entry name" value="Cyt_P450_sf"/>
</dbReference>
<dbReference type="InterPro" id="IPR001128">
    <property type="entry name" value="Cyt_P450"/>
</dbReference>
<protein>
    <submittedName>
        <fullName evidence="3">Cytochrome P450</fullName>
    </submittedName>
</protein>
<evidence type="ECO:0000256" key="1">
    <source>
        <dbReference type="ARBA" id="ARBA00010617"/>
    </source>
</evidence>
<dbReference type="PANTHER" id="PTHR46696">
    <property type="entry name" value="P450, PUTATIVE (EUROFUNG)-RELATED"/>
    <property type="match status" value="1"/>
</dbReference>
<dbReference type="Gene3D" id="1.10.630.10">
    <property type="entry name" value="Cytochrome P450"/>
    <property type="match status" value="1"/>
</dbReference>
<dbReference type="InterPro" id="IPR002397">
    <property type="entry name" value="Cyt_P450_B"/>
</dbReference>
<dbReference type="PRINTS" id="PR00359">
    <property type="entry name" value="BP450"/>
</dbReference>